<feature type="region of interest" description="Disordered" evidence="1">
    <location>
        <begin position="267"/>
        <end position="289"/>
    </location>
</feature>
<dbReference type="Proteomes" id="UP000295632">
    <property type="component" value="Unassembled WGS sequence"/>
</dbReference>
<accession>A0A4R6U5S8</accession>
<organism evidence="2 3">
    <name type="scientific">Aureibacillus halotolerans</name>
    <dbReference type="NCBI Taxonomy" id="1508390"/>
    <lineage>
        <taxon>Bacteria</taxon>
        <taxon>Bacillati</taxon>
        <taxon>Bacillota</taxon>
        <taxon>Bacilli</taxon>
        <taxon>Bacillales</taxon>
        <taxon>Bacillaceae</taxon>
        <taxon>Aureibacillus</taxon>
    </lineage>
</organism>
<feature type="compositionally biased region" description="Basic and acidic residues" evidence="1">
    <location>
        <begin position="269"/>
        <end position="280"/>
    </location>
</feature>
<dbReference type="RefSeq" id="WP_133580963.1">
    <property type="nucleotide sequence ID" value="NZ_SNYJ01000010.1"/>
</dbReference>
<protein>
    <recommendedName>
        <fullName evidence="4">ParB-like nuclease family protein</fullName>
    </recommendedName>
</protein>
<evidence type="ECO:0000256" key="1">
    <source>
        <dbReference type="SAM" id="MobiDB-lite"/>
    </source>
</evidence>
<dbReference type="AlphaFoldDB" id="A0A4R6U5S8"/>
<sequence>MSDKRLYKLVNVSSILNYSENPRHDIGTNEIDTIKKLINKVGSQYMYNLASDILVNGLLGANLPTLVYSSEKKKYIVYEGNRRVACIKFLNDPSILTTIDKSLKQRIEKLRKTEKTVYSSDIYCLITDEDEAFTIMERNHSGEDKGRGPKAWTSKEKAIFKNRIKHKITIELVIAELFERHFNVDVTKKISYTTIQRFFNNREIKKVLDINSDFKNISKEKLVLINYLIDKAIEESAKRKVTLTRLFNRAREIEDFFVPLIEDYQLSRGPKDNQEDKETTENTDENGGNNVVVQHEISSNTSSEGDAIETNEHESEVLVKFNLLKSINKFYFTDQTINLLENLEITNKEVYTAELLDIDCSGLKVENGIIQPNNLPGEYKVIYRYYLDSFKKVICWQDSMTITLKSKKLSLPMQQTVLSSTFTVKYHEMLQFENGDKLRALMVFLSNESKHGKYSNILNIVSRMFLEYSFRMYASKVLNNDNQTIDKISQNLKGFIDHCCNKIEQENPNKFVKHIQRGRKDATNKIDILQKSIHYFDVSISNEDIQIMFTNLNIYLEHVYDGIIKETIHNAN</sequence>
<proteinExistence type="predicted"/>
<evidence type="ECO:0008006" key="4">
    <source>
        <dbReference type="Google" id="ProtNLM"/>
    </source>
</evidence>
<comment type="caution">
    <text evidence="2">The sequence shown here is derived from an EMBL/GenBank/DDBJ whole genome shotgun (WGS) entry which is preliminary data.</text>
</comment>
<keyword evidence="3" id="KW-1185">Reference proteome</keyword>
<gene>
    <name evidence="2" type="ORF">EV213_110141</name>
</gene>
<reference evidence="2 3" key="1">
    <citation type="submission" date="2019-03" db="EMBL/GenBank/DDBJ databases">
        <title>Genomic Encyclopedia of Type Strains, Phase IV (KMG-IV): sequencing the most valuable type-strain genomes for metagenomic binning, comparative biology and taxonomic classification.</title>
        <authorList>
            <person name="Goeker M."/>
        </authorList>
    </citation>
    <scope>NUCLEOTIDE SEQUENCE [LARGE SCALE GENOMIC DNA]</scope>
    <source>
        <strain evidence="2 3">DSM 28697</strain>
    </source>
</reference>
<evidence type="ECO:0000313" key="2">
    <source>
        <dbReference type="EMBL" id="TDQ38394.1"/>
    </source>
</evidence>
<dbReference type="OrthoDB" id="9769293at2"/>
<evidence type="ECO:0000313" key="3">
    <source>
        <dbReference type="Proteomes" id="UP000295632"/>
    </source>
</evidence>
<name>A0A4R6U5S8_9BACI</name>
<dbReference type="EMBL" id="SNYJ01000010">
    <property type="protein sequence ID" value="TDQ38394.1"/>
    <property type="molecule type" value="Genomic_DNA"/>
</dbReference>